<evidence type="ECO:0000313" key="2">
    <source>
        <dbReference type="Proteomes" id="UP000214975"/>
    </source>
</evidence>
<dbReference type="Proteomes" id="UP000214975">
    <property type="component" value="Chromosome"/>
</dbReference>
<evidence type="ECO:0000313" key="1">
    <source>
        <dbReference type="EMBL" id="AST59207.1"/>
    </source>
</evidence>
<accession>A0A223I3H1</accession>
<dbReference type="GO" id="GO:0005524">
    <property type="term" value="F:ATP binding"/>
    <property type="evidence" value="ECO:0007669"/>
    <property type="project" value="UniProtKB-KW"/>
</dbReference>
<name>A0A223I3H1_THETR</name>
<keyword evidence="1" id="KW-0067">ATP-binding</keyword>
<reference evidence="1 2" key="1">
    <citation type="submission" date="2016-08" db="EMBL/GenBank/DDBJ databases">
        <title>A novel genetic cassette of butanologenic Thermoanaerobacterium thermosaccharolyticum that directly convert cellulose to butanol.</title>
        <authorList>
            <person name="Li T."/>
            <person name="He J."/>
        </authorList>
    </citation>
    <scope>NUCLEOTIDE SEQUENCE [LARGE SCALE GENOMIC DNA]</scope>
    <source>
        <strain evidence="1 2">TG57</strain>
    </source>
</reference>
<proteinExistence type="predicted"/>
<organism evidence="1 2">
    <name type="scientific">Thermoanaerobacterium thermosaccharolyticum</name>
    <name type="common">Clostridium thermosaccharolyticum</name>
    <dbReference type="NCBI Taxonomy" id="1517"/>
    <lineage>
        <taxon>Bacteria</taxon>
        <taxon>Bacillati</taxon>
        <taxon>Bacillota</taxon>
        <taxon>Clostridia</taxon>
        <taxon>Thermoanaerobacterales</taxon>
        <taxon>Thermoanaerobacteraceae</taxon>
        <taxon>Thermoanaerobacterium</taxon>
    </lineage>
</organism>
<gene>
    <name evidence="1" type="ORF">Thert_03495</name>
</gene>
<keyword evidence="1" id="KW-0547">Nucleotide-binding</keyword>
<dbReference type="AlphaFoldDB" id="A0A223I3H1"/>
<protein>
    <submittedName>
        <fullName evidence="1">ABC transporter ATP-binding protein</fullName>
    </submittedName>
</protein>
<sequence length="42" mass="4882">MFQNIFYYIYPAMKSLILGIKMAGETRIELATYGFGDRRSTN</sequence>
<dbReference type="EMBL" id="CP016893">
    <property type="protein sequence ID" value="AST59207.1"/>
    <property type="molecule type" value="Genomic_DNA"/>
</dbReference>